<protein>
    <submittedName>
        <fullName evidence="1">Uncharacterized protein</fullName>
    </submittedName>
</protein>
<comment type="caution">
    <text evidence="1">The sequence shown here is derived from an EMBL/GenBank/DDBJ whole genome shotgun (WGS) entry which is preliminary data.</text>
</comment>
<evidence type="ECO:0000313" key="1">
    <source>
        <dbReference type="EMBL" id="RNA31016.1"/>
    </source>
</evidence>
<dbReference type="AlphaFoldDB" id="A0A3M7S5C8"/>
<sequence length="78" mass="9340">MPYNSKSLNKKIIRYATWILSKFTSNYANLRKDRIKITKFQTSISILAFVFIHLLSDKETQYFCCIHCETQWTKKTKI</sequence>
<evidence type="ECO:0000313" key="2">
    <source>
        <dbReference type="Proteomes" id="UP000276133"/>
    </source>
</evidence>
<keyword evidence="2" id="KW-1185">Reference proteome</keyword>
<proteinExistence type="predicted"/>
<dbReference type="EMBL" id="REGN01002004">
    <property type="protein sequence ID" value="RNA31016.1"/>
    <property type="molecule type" value="Genomic_DNA"/>
</dbReference>
<name>A0A3M7S5C8_BRAPC</name>
<dbReference type="Proteomes" id="UP000276133">
    <property type="component" value="Unassembled WGS sequence"/>
</dbReference>
<organism evidence="1 2">
    <name type="scientific">Brachionus plicatilis</name>
    <name type="common">Marine rotifer</name>
    <name type="synonym">Brachionus muelleri</name>
    <dbReference type="NCBI Taxonomy" id="10195"/>
    <lineage>
        <taxon>Eukaryota</taxon>
        <taxon>Metazoa</taxon>
        <taxon>Spiralia</taxon>
        <taxon>Gnathifera</taxon>
        <taxon>Rotifera</taxon>
        <taxon>Eurotatoria</taxon>
        <taxon>Monogononta</taxon>
        <taxon>Pseudotrocha</taxon>
        <taxon>Ploima</taxon>
        <taxon>Brachionidae</taxon>
        <taxon>Brachionus</taxon>
    </lineage>
</organism>
<reference evidence="1 2" key="1">
    <citation type="journal article" date="2018" name="Sci. Rep.">
        <title>Genomic signatures of local adaptation to the degree of environmental predictability in rotifers.</title>
        <authorList>
            <person name="Franch-Gras L."/>
            <person name="Hahn C."/>
            <person name="Garcia-Roger E.M."/>
            <person name="Carmona M.J."/>
            <person name="Serra M."/>
            <person name="Gomez A."/>
        </authorList>
    </citation>
    <scope>NUCLEOTIDE SEQUENCE [LARGE SCALE GENOMIC DNA]</scope>
    <source>
        <strain evidence="1">HYR1</strain>
    </source>
</reference>
<gene>
    <name evidence="1" type="ORF">BpHYR1_036128</name>
</gene>
<accession>A0A3M7S5C8</accession>